<dbReference type="InterPro" id="IPR043676">
    <property type="entry name" value="Gtf3"/>
</dbReference>
<dbReference type="EMBL" id="CP047415">
    <property type="protein sequence ID" value="QLL73254.1"/>
    <property type="molecule type" value="Genomic_DNA"/>
</dbReference>
<dbReference type="RefSeq" id="WP_180861518.1">
    <property type="nucleotide sequence ID" value="NZ_CP047415.1"/>
</dbReference>
<evidence type="ECO:0000256" key="1">
    <source>
        <dbReference type="ARBA" id="ARBA00004922"/>
    </source>
</evidence>
<evidence type="ECO:0000256" key="3">
    <source>
        <dbReference type="ARBA" id="ARBA00022679"/>
    </source>
</evidence>
<dbReference type="GO" id="GO:0035251">
    <property type="term" value="F:UDP-glucosyltransferase activity"/>
    <property type="evidence" value="ECO:0007669"/>
    <property type="project" value="InterPro"/>
</dbReference>
<protein>
    <recommendedName>
        <fullName evidence="5">Glucosyltransferase 3</fullName>
        <ecNumber evidence="5">2.4.1.-</ecNumber>
    </recommendedName>
</protein>
<comment type="caution">
    <text evidence="5">Lacks conserved residue(s) required for the propagation of feature annotation.</text>
</comment>
<evidence type="ECO:0000259" key="7">
    <source>
        <dbReference type="Pfam" id="PF26337"/>
    </source>
</evidence>
<dbReference type="AlphaFoldDB" id="A0A7H9E6M2"/>
<dbReference type="Pfam" id="PF26337">
    <property type="entry name" value="Gtf3_C"/>
    <property type="match status" value="1"/>
</dbReference>
<dbReference type="GO" id="GO:0000166">
    <property type="term" value="F:nucleotide binding"/>
    <property type="evidence" value="ECO:0007669"/>
    <property type="project" value="UniProtKB-KW"/>
</dbReference>
<dbReference type="HAMAP" id="MF_00841">
    <property type="entry name" value="Gtf3"/>
    <property type="match status" value="1"/>
</dbReference>
<dbReference type="EC" id="2.4.1.-" evidence="5"/>
<feature type="binding site" evidence="5">
    <location>
        <position position="182"/>
    </location>
    <ligand>
        <name>UDP</name>
        <dbReference type="ChEBI" id="CHEBI:58223"/>
    </ligand>
</feature>
<feature type="domain" description="Glucosyltransferase 3-like C-terminal" evidence="7">
    <location>
        <begin position="174"/>
        <end position="323"/>
    </location>
</feature>
<comment type="pathway">
    <text evidence="1 5">Protein modification; protein glycosylation.</text>
</comment>
<dbReference type="Pfam" id="PF26334">
    <property type="entry name" value="Gtf3_N"/>
    <property type="match status" value="1"/>
</dbReference>
<proteinExistence type="inferred from homology"/>
<evidence type="ECO:0000259" key="6">
    <source>
        <dbReference type="Pfam" id="PF26334"/>
    </source>
</evidence>
<evidence type="ECO:0000256" key="5">
    <source>
        <dbReference type="HAMAP-Rule" id="MF_00841"/>
    </source>
</evidence>
<name>A0A7H9E6M2_9LACO</name>
<sequence length="326" mass="37252">MTVHITNLYGMDSHSVAQIAQNMVAKIGCQDLNFNELGIYMYNSENEPVNETNARFDGIIASVANGDTVIFQSPTWNTIKWDNQFIDHFKLYSGIKIIIFIEDIPPLMFDTNRYLLPQFIDFYNKADLLIVPSVKMLNFLKENGLKDKNYVVQKMWNHLSNIDCSIIPNNTHIINFTGNPDKFSFVTKWNNDDVKLQLFGKESNENNNPQVKYMGWQNDVILLNNLRKSGGWGLVWTEDPVTKEYMSMDATFKFSTYLAAGIPVIVHHSLQTSDLVAKKHLGIVVDNLEEASNIVKNISDSQYQEIIQNVNSFGTLIRNGYFVSVK</sequence>
<feature type="domain" description="Glucosyltransferase 3-like N-terminal" evidence="6">
    <location>
        <begin position="2"/>
        <end position="155"/>
    </location>
</feature>
<dbReference type="Proteomes" id="UP000510660">
    <property type="component" value="Chromosome"/>
</dbReference>
<organism evidence="8 9">
    <name type="scientific">Lactobacillus crispatus</name>
    <dbReference type="NCBI Taxonomy" id="47770"/>
    <lineage>
        <taxon>Bacteria</taxon>
        <taxon>Bacillati</taxon>
        <taxon>Bacillota</taxon>
        <taxon>Bacilli</taxon>
        <taxon>Lactobacillales</taxon>
        <taxon>Lactobacillaceae</taxon>
        <taxon>Lactobacillus</taxon>
    </lineage>
</organism>
<dbReference type="UniPathway" id="UPA00378"/>
<keyword evidence="4 5" id="KW-0547">Nucleotide-binding</keyword>
<comment type="similarity">
    <text evidence="5">Belongs to the Gtf3 glucosyltransferase family.</text>
</comment>
<evidence type="ECO:0000313" key="8">
    <source>
        <dbReference type="EMBL" id="QLL73254.1"/>
    </source>
</evidence>
<evidence type="ECO:0000256" key="4">
    <source>
        <dbReference type="ARBA" id="ARBA00022741"/>
    </source>
</evidence>
<keyword evidence="3 5" id="KW-0808">Transferase</keyword>
<evidence type="ECO:0000256" key="2">
    <source>
        <dbReference type="ARBA" id="ARBA00022676"/>
    </source>
</evidence>
<comment type="domain">
    <text evidence="5">Dimerizes via the C-terminus; dimerization is required for tetramer formation. Binds protein substrate via an exposed loop in the N-terminus.</text>
</comment>
<comment type="function">
    <text evidence="5">Required for polymorphic O-glycosylation of the serine-rich repeat protein in this bacteria. Catalyzes the second step in glycosylation by transferring a sugar from a UDP-activated sugar to the terminal GlcNAc moiety of the 3-O-(N-acetyl-alpha-D-glucosaminyl)-L-seryl-[protein] resulting from the first glycosylation step.</text>
</comment>
<reference evidence="8 9" key="1">
    <citation type="submission" date="2020-01" db="EMBL/GenBank/DDBJ databases">
        <title>Complete and circular genome sequences of six lactobacillus isolates from horses.</title>
        <authorList>
            <person name="Hassan H.M."/>
        </authorList>
    </citation>
    <scope>NUCLEOTIDE SEQUENCE [LARGE SCALE GENOMIC DNA]</scope>
    <source>
        <strain evidence="8 9">1D</strain>
    </source>
</reference>
<dbReference type="Gene3D" id="3.40.50.2000">
    <property type="entry name" value="Glycogen Phosphorylase B"/>
    <property type="match status" value="2"/>
</dbReference>
<accession>A0A7H9E6M2</accession>
<dbReference type="PIRSF" id="PIRSF007023">
    <property type="entry name" value="UDP-Galf_transf"/>
    <property type="match status" value="1"/>
</dbReference>
<dbReference type="SUPFAM" id="SSF53756">
    <property type="entry name" value="UDP-Glycosyltransferase/glycogen phosphorylase"/>
    <property type="match status" value="1"/>
</dbReference>
<comment type="subunit">
    <text evidence="5">Homotetramer; a dimer of dimers.</text>
</comment>
<dbReference type="InterPro" id="IPR058591">
    <property type="entry name" value="Gtf3_N"/>
</dbReference>
<evidence type="ECO:0000313" key="9">
    <source>
        <dbReference type="Proteomes" id="UP000510660"/>
    </source>
</evidence>
<gene>
    <name evidence="5" type="primary">gtf3</name>
    <name evidence="8" type="ORF">GTO85_01945</name>
</gene>
<keyword evidence="2 5" id="KW-0328">Glycosyltransferase</keyword>
<dbReference type="InterPro" id="IPR058592">
    <property type="entry name" value="Gtf3_C"/>
</dbReference>